<keyword evidence="3" id="KW-1185">Reference proteome</keyword>
<feature type="transmembrane region" description="Helical" evidence="1">
    <location>
        <begin position="275"/>
        <end position="296"/>
    </location>
</feature>
<comment type="caution">
    <text evidence="2">The sequence shown here is derived from an EMBL/GenBank/DDBJ whole genome shotgun (WGS) entry which is preliminary data.</text>
</comment>
<evidence type="ECO:0000313" key="3">
    <source>
        <dbReference type="Proteomes" id="UP001152320"/>
    </source>
</evidence>
<proteinExistence type="predicted"/>
<gene>
    <name evidence="2" type="ORF">HOLleu_38759</name>
</gene>
<sequence>MVRESCNSEIQYPVVDYINLRNPVTYKNTGCAMCNGLPPRSHRCMMIFPQNMLRNLPGSNSNGVVEHVDFCGKLFMSKSDDLESTDELHHVITNYNSDMTRTVVVNEDDRYIVPIVHECPYGAVFDPFWGECRQIHCQQGYVLEDNQCVLSMDVKAIINEFTEFVSDVISSKNATPNIKLIITVNVSMDGKPIFEFFKNHSVLHRIIQFFNSSEFDFWSRFENSTYAFFPVRPRWMNNTEVDATYNASGNAIHGIKSSKFNSATKYNSANAKKDIAVYIKLLTTTGFGWVLGYVAALSTCGALWTFFLVLVGLQGVFIFLAFFCNKRVLMLYVSLVKGTRKGRHTRASSSTGVDSPRSSINKLPASVSEEVRFKTFGKSKFGLEVNSILERKESHVGENRGIGSDQDFDYITGEGIIYESEEEKIEKESMKGEYENFEEVFL</sequence>
<dbReference type="Gene3D" id="1.20.1070.10">
    <property type="entry name" value="Rhodopsin 7-helix transmembrane proteins"/>
    <property type="match status" value="1"/>
</dbReference>
<dbReference type="PANTHER" id="PTHR45902">
    <property type="entry name" value="LATROPHILIN RECEPTOR-LIKE PROTEIN A"/>
    <property type="match status" value="1"/>
</dbReference>
<reference evidence="2" key="1">
    <citation type="submission" date="2021-10" db="EMBL/GenBank/DDBJ databases">
        <title>Tropical sea cucumber genome reveals ecological adaptation and Cuvierian tubules defense mechanism.</title>
        <authorList>
            <person name="Chen T."/>
        </authorList>
    </citation>
    <scope>NUCLEOTIDE SEQUENCE</scope>
    <source>
        <strain evidence="2">Nanhai2018</strain>
        <tissue evidence="2">Muscle</tissue>
    </source>
</reference>
<keyword evidence="1" id="KW-1133">Transmembrane helix</keyword>
<evidence type="ECO:0000256" key="1">
    <source>
        <dbReference type="SAM" id="Phobius"/>
    </source>
</evidence>
<accession>A0A9Q0YHE7</accession>
<dbReference type="InterPro" id="IPR053231">
    <property type="entry name" value="GPCR_LN-TM7"/>
</dbReference>
<keyword evidence="1" id="KW-0812">Transmembrane</keyword>
<organism evidence="2 3">
    <name type="scientific">Holothuria leucospilota</name>
    <name type="common">Black long sea cucumber</name>
    <name type="synonym">Mertensiothuria leucospilota</name>
    <dbReference type="NCBI Taxonomy" id="206669"/>
    <lineage>
        <taxon>Eukaryota</taxon>
        <taxon>Metazoa</taxon>
        <taxon>Echinodermata</taxon>
        <taxon>Eleutherozoa</taxon>
        <taxon>Echinozoa</taxon>
        <taxon>Holothuroidea</taxon>
        <taxon>Aspidochirotacea</taxon>
        <taxon>Aspidochirotida</taxon>
        <taxon>Holothuriidae</taxon>
        <taxon>Holothuria</taxon>
    </lineage>
</organism>
<dbReference type="PANTHER" id="PTHR45902:SF1">
    <property type="entry name" value="LATROPHILIN RECEPTOR-LIKE PROTEIN A"/>
    <property type="match status" value="1"/>
</dbReference>
<evidence type="ECO:0000313" key="2">
    <source>
        <dbReference type="EMBL" id="KAJ8021521.1"/>
    </source>
</evidence>
<dbReference type="AlphaFoldDB" id="A0A9Q0YHE7"/>
<dbReference type="OrthoDB" id="6155919at2759"/>
<name>A0A9Q0YHE7_HOLLE</name>
<keyword evidence="1" id="KW-0472">Membrane</keyword>
<protein>
    <submittedName>
        <fullName evidence="2">Uncharacterized protein</fullName>
    </submittedName>
</protein>
<feature type="transmembrane region" description="Helical" evidence="1">
    <location>
        <begin position="302"/>
        <end position="324"/>
    </location>
</feature>
<dbReference type="Proteomes" id="UP001152320">
    <property type="component" value="Chromosome 21"/>
</dbReference>
<dbReference type="EMBL" id="JAIZAY010000021">
    <property type="protein sequence ID" value="KAJ8021521.1"/>
    <property type="molecule type" value="Genomic_DNA"/>
</dbReference>